<keyword evidence="2" id="KW-0472">Membrane</keyword>
<feature type="transmembrane region" description="Helical" evidence="2">
    <location>
        <begin position="21"/>
        <end position="41"/>
    </location>
</feature>
<dbReference type="GO" id="GO:0005829">
    <property type="term" value="C:cytosol"/>
    <property type="evidence" value="ECO:0007669"/>
    <property type="project" value="TreeGrafter"/>
</dbReference>
<dbReference type="InterPro" id="IPR011765">
    <property type="entry name" value="Pept_M16_N"/>
</dbReference>
<keyword evidence="1" id="KW-0479">Metal-binding</keyword>
<gene>
    <name evidence="4" type="ORF">PPRIM_AZ9-3.1.T1180039</name>
</gene>
<dbReference type="Pfam" id="PF00675">
    <property type="entry name" value="Peptidase_M16"/>
    <property type="match status" value="1"/>
</dbReference>
<dbReference type="Proteomes" id="UP000688137">
    <property type="component" value="Unassembled WGS sequence"/>
</dbReference>
<evidence type="ECO:0000313" key="5">
    <source>
        <dbReference type="Proteomes" id="UP000688137"/>
    </source>
</evidence>
<dbReference type="AlphaFoldDB" id="A0A8S1PGS2"/>
<protein>
    <recommendedName>
        <fullName evidence="3">Peptidase M16 N-terminal domain-containing protein</fullName>
    </recommendedName>
</protein>
<accession>A0A8S1PGS2</accession>
<name>A0A8S1PGS2_PARPR</name>
<dbReference type="InterPro" id="IPR001431">
    <property type="entry name" value="Pept_M16_Zn_BS"/>
</dbReference>
<dbReference type="GO" id="GO:0046872">
    <property type="term" value="F:metal ion binding"/>
    <property type="evidence" value="ECO:0007669"/>
    <property type="project" value="UniProtKB-KW"/>
</dbReference>
<dbReference type="PANTHER" id="PTHR43690:SF18">
    <property type="entry name" value="INSULIN-DEGRADING ENZYME-RELATED"/>
    <property type="match status" value="1"/>
</dbReference>
<dbReference type="InterPro" id="IPR050626">
    <property type="entry name" value="Peptidase_M16"/>
</dbReference>
<dbReference type="GO" id="GO:0043171">
    <property type="term" value="P:peptide catabolic process"/>
    <property type="evidence" value="ECO:0007669"/>
    <property type="project" value="TreeGrafter"/>
</dbReference>
<sequence length="192" mass="21952">MLIKRREAIERAKLNSTCNTIISTLFEVLFILLICDLSGLVQLDKPLQYVSAANAIKDQIPERNFISVSQTGTLEPLKGQHIDKVKVIKPIIDHRQYRYLEWENHLKVLLIHDPESEMASAAMDVKAGSWNELDEFPGLAHFCEHMLFIGSQKYSKIFLSLCGGISRSFLLESIPFSSSFQKKNPRFCSFQF</sequence>
<evidence type="ECO:0000256" key="2">
    <source>
        <dbReference type="SAM" id="Phobius"/>
    </source>
</evidence>
<keyword evidence="5" id="KW-1185">Reference proteome</keyword>
<evidence type="ECO:0000259" key="3">
    <source>
        <dbReference type="Pfam" id="PF00675"/>
    </source>
</evidence>
<comment type="caution">
    <text evidence="4">The sequence shown here is derived from an EMBL/GenBank/DDBJ whole genome shotgun (WGS) entry which is preliminary data.</text>
</comment>
<dbReference type="PANTHER" id="PTHR43690">
    <property type="entry name" value="NARDILYSIN"/>
    <property type="match status" value="1"/>
</dbReference>
<keyword evidence="2" id="KW-0812">Transmembrane</keyword>
<keyword evidence="2" id="KW-1133">Transmembrane helix</keyword>
<evidence type="ECO:0000256" key="1">
    <source>
        <dbReference type="ARBA" id="ARBA00022723"/>
    </source>
</evidence>
<dbReference type="GO" id="GO:0005739">
    <property type="term" value="C:mitochondrion"/>
    <property type="evidence" value="ECO:0007669"/>
    <property type="project" value="TreeGrafter"/>
</dbReference>
<dbReference type="EMBL" id="CAJJDM010000121">
    <property type="protein sequence ID" value="CAD8102317.1"/>
    <property type="molecule type" value="Genomic_DNA"/>
</dbReference>
<reference evidence="4" key="1">
    <citation type="submission" date="2021-01" db="EMBL/GenBank/DDBJ databases">
        <authorList>
            <consortium name="Genoscope - CEA"/>
            <person name="William W."/>
        </authorList>
    </citation>
    <scope>NUCLEOTIDE SEQUENCE</scope>
</reference>
<evidence type="ECO:0000313" key="4">
    <source>
        <dbReference type="EMBL" id="CAD8102317.1"/>
    </source>
</evidence>
<dbReference type="GO" id="GO:0004222">
    <property type="term" value="F:metalloendopeptidase activity"/>
    <property type="evidence" value="ECO:0007669"/>
    <property type="project" value="InterPro"/>
</dbReference>
<organism evidence="4 5">
    <name type="scientific">Paramecium primaurelia</name>
    <dbReference type="NCBI Taxonomy" id="5886"/>
    <lineage>
        <taxon>Eukaryota</taxon>
        <taxon>Sar</taxon>
        <taxon>Alveolata</taxon>
        <taxon>Ciliophora</taxon>
        <taxon>Intramacronucleata</taxon>
        <taxon>Oligohymenophorea</taxon>
        <taxon>Peniculida</taxon>
        <taxon>Parameciidae</taxon>
        <taxon>Paramecium</taxon>
    </lineage>
</organism>
<feature type="domain" description="Peptidase M16 N-terminal" evidence="3">
    <location>
        <begin position="107"/>
        <end position="156"/>
    </location>
</feature>
<dbReference type="PROSITE" id="PS00143">
    <property type="entry name" value="INSULINASE"/>
    <property type="match status" value="1"/>
</dbReference>
<dbReference type="GO" id="GO:0051603">
    <property type="term" value="P:proteolysis involved in protein catabolic process"/>
    <property type="evidence" value="ECO:0007669"/>
    <property type="project" value="TreeGrafter"/>
</dbReference>
<proteinExistence type="predicted"/>